<reference evidence="3 4" key="1">
    <citation type="journal article" date="2018" name="Mol. Ecol.">
        <title>The obligate alkalophilic soda-lake fungus Sodiomyces alkalinus has shifted to a protein diet.</title>
        <authorList>
            <person name="Grum-Grzhimaylo A.A."/>
            <person name="Falkoski D.L."/>
            <person name="van den Heuvel J."/>
            <person name="Valero-Jimenez C.A."/>
            <person name="Min B."/>
            <person name="Choi I.G."/>
            <person name="Lipzen A."/>
            <person name="Daum C.G."/>
            <person name="Aanen D.K."/>
            <person name="Tsang A."/>
            <person name="Henrissat B."/>
            <person name="Bilanenko E.N."/>
            <person name="de Vries R.P."/>
            <person name="van Kan J.A.L."/>
            <person name="Grigoriev I.V."/>
            <person name="Debets A.J.M."/>
        </authorList>
    </citation>
    <scope>NUCLEOTIDE SEQUENCE [LARGE SCALE GENOMIC DNA]</scope>
    <source>
        <strain evidence="3 4">F11</strain>
    </source>
</reference>
<accession>A0A3N2PYW6</accession>
<evidence type="ECO:0000313" key="4">
    <source>
        <dbReference type="Proteomes" id="UP000272025"/>
    </source>
</evidence>
<dbReference type="Proteomes" id="UP000272025">
    <property type="component" value="Unassembled WGS sequence"/>
</dbReference>
<keyword evidence="2" id="KW-1133">Transmembrane helix</keyword>
<dbReference type="EMBL" id="ML119053">
    <property type="protein sequence ID" value="ROT39723.1"/>
    <property type="molecule type" value="Genomic_DNA"/>
</dbReference>
<feature type="region of interest" description="Disordered" evidence="1">
    <location>
        <begin position="1"/>
        <end position="32"/>
    </location>
</feature>
<keyword evidence="2" id="KW-0472">Membrane</keyword>
<organism evidence="3 4">
    <name type="scientific">Sodiomyces alkalinus (strain CBS 110278 / VKM F-3762 / F11)</name>
    <name type="common">Alkaliphilic filamentous fungus</name>
    <dbReference type="NCBI Taxonomy" id="1314773"/>
    <lineage>
        <taxon>Eukaryota</taxon>
        <taxon>Fungi</taxon>
        <taxon>Dikarya</taxon>
        <taxon>Ascomycota</taxon>
        <taxon>Pezizomycotina</taxon>
        <taxon>Sordariomycetes</taxon>
        <taxon>Hypocreomycetidae</taxon>
        <taxon>Glomerellales</taxon>
        <taxon>Plectosphaerellaceae</taxon>
        <taxon>Sodiomyces</taxon>
    </lineage>
</organism>
<evidence type="ECO:0000313" key="3">
    <source>
        <dbReference type="EMBL" id="ROT39723.1"/>
    </source>
</evidence>
<keyword evidence="2" id="KW-0812">Transmembrane</keyword>
<feature type="transmembrane region" description="Helical" evidence="2">
    <location>
        <begin position="229"/>
        <end position="252"/>
    </location>
</feature>
<gene>
    <name evidence="3" type="ORF">SODALDRAFT_136535</name>
</gene>
<feature type="compositionally biased region" description="Polar residues" evidence="1">
    <location>
        <begin position="83"/>
        <end position="93"/>
    </location>
</feature>
<protein>
    <submittedName>
        <fullName evidence="3">Uncharacterized protein</fullName>
    </submittedName>
</protein>
<name>A0A3N2PYW6_SODAK</name>
<feature type="region of interest" description="Disordered" evidence="1">
    <location>
        <begin position="81"/>
        <end position="107"/>
    </location>
</feature>
<sequence length="258" mass="28193">MFLMAMPPPMLNYQLPSPTPDEGDPSSDSQKPGLIRIQITRRPNCRTRGEQSVLYTSGRVRVLSRFATGSDEFIVVLDKPAATASSPPGTSTPLYFCSDGSLPDEQERRLTTPPPVYAASHDHPSTHFEADPTTDPNASLLLDLAPLESRRANPAQTFDAIEEGLGVRSGSRGSSEGGQTRAGQLCPWFRTRFPDGSAGRSRSPPRRDGVRMNSRRRQSSQSVESWESWLTVAFVCAAIGFTLIGLGARYALRGYYCP</sequence>
<keyword evidence="4" id="KW-1185">Reference proteome</keyword>
<feature type="compositionally biased region" description="Pro residues" evidence="1">
    <location>
        <begin position="1"/>
        <end position="10"/>
    </location>
</feature>
<evidence type="ECO:0000256" key="1">
    <source>
        <dbReference type="SAM" id="MobiDB-lite"/>
    </source>
</evidence>
<proteinExistence type="predicted"/>
<feature type="region of interest" description="Disordered" evidence="1">
    <location>
        <begin position="193"/>
        <end position="218"/>
    </location>
</feature>
<dbReference type="RefSeq" id="XP_028467529.1">
    <property type="nucleotide sequence ID" value="XM_028606748.1"/>
</dbReference>
<evidence type="ECO:0000256" key="2">
    <source>
        <dbReference type="SAM" id="Phobius"/>
    </source>
</evidence>
<dbReference type="AlphaFoldDB" id="A0A3N2PYW6"/>
<dbReference type="GeneID" id="39575226"/>